<dbReference type="EMBL" id="JAWZYT010000261">
    <property type="protein sequence ID" value="KAK4325831.1"/>
    <property type="molecule type" value="Genomic_DNA"/>
</dbReference>
<dbReference type="InterPro" id="IPR000582">
    <property type="entry name" value="Acyl-CoA-binding_protein"/>
</dbReference>
<keyword evidence="3 5" id="KW-0040">ANK repeat</keyword>
<keyword evidence="4" id="KW-0446">Lipid-binding</keyword>
<dbReference type="GO" id="GO:0000062">
    <property type="term" value="F:fatty-acyl-CoA binding"/>
    <property type="evidence" value="ECO:0007669"/>
    <property type="project" value="InterPro"/>
</dbReference>
<dbReference type="PRINTS" id="PR01415">
    <property type="entry name" value="ANKYRIN"/>
</dbReference>
<dbReference type="InterPro" id="IPR014352">
    <property type="entry name" value="FERM/acyl-CoA-bd_prot_sf"/>
</dbReference>
<feature type="domain" description="ACB" evidence="6">
    <location>
        <begin position="14"/>
        <end position="99"/>
    </location>
</feature>
<feature type="repeat" description="ANK" evidence="5">
    <location>
        <begin position="157"/>
        <end position="189"/>
    </location>
</feature>
<dbReference type="Gene3D" id="1.25.40.20">
    <property type="entry name" value="Ankyrin repeat-containing domain"/>
    <property type="match status" value="1"/>
</dbReference>
<dbReference type="PANTHER" id="PTHR24119:SF0">
    <property type="entry name" value="ACYL-COA-BINDING DOMAIN-CONTAINING PROTEIN 6"/>
    <property type="match status" value="1"/>
</dbReference>
<dbReference type="Gene3D" id="1.20.80.10">
    <property type="match status" value="1"/>
</dbReference>
<protein>
    <recommendedName>
        <fullName evidence="1">Acyl-CoA-binding domain-containing protein 6</fullName>
    </recommendedName>
</protein>
<evidence type="ECO:0000256" key="3">
    <source>
        <dbReference type="ARBA" id="ARBA00023043"/>
    </source>
</evidence>
<dbReference type="SMART" id="SM00248">
    <property type="entry name" value="ANK"/>
    <property type="match status" value="2"/>
</dbReference>
<comment type="caution">
    <text evidence="7">The sequence shown here is derived from an EMBL/GenBank/DDBJ whole genome shotgun (WGS) entry which is preliminary data.</text>
</comment>
<dbReference type="InterPro" id="IPR036770">
    <property type="entry name" value="Ankyrin_rpt-contain_sf"/>
</dbReference>
<evidence type="ECO:0000256" key="2">
    <source>
        <dbReference type="ARBA" id="ARBA00022737"/>
    </source>
</evidence>
<evidence type="ECO:0000256" key="4">
    <source>
        <dbReference type="ARBA" id="ARBA00023121"/>
    </source>
</evidence>
<reference evidence="7" key="1">
    <citation type="submission" date="2023-11" db="EMBL/GenBank/DDBJ databases">
        <title>Genome assemblies of two species of porcelain crab, Petrolisthes cinctipes and Petrolisthes manimaculis (Anomura: Porcellanidae).</title>
        <authorList>
            <person name="Angst P."/>
        </authorList>
    </citation>
    <scope>NUCLEOTIDE SEQUENCE</scope>
    <source>
        <strain evidence="7">PB745_02</strain>
        <tissue evidence="7">Gill</tissue>
    </source>
</reference>
<organism evidence="7 8">
    <name type="scientific">Petrolisthes manimaculis</name>
    <dbReference type="NCBI Taxonomy" id="1843537"/>
    <lineage>
        <taxon>Eukaryota</taxon>
        <taxon>Metazoa</taxon>
        <taxon>Ecdysozoa</taxon>
        <taxon>Arthropoda</taxon>
        <taxon>Crustacea</taxon>
        <taxon>Multicrustacea</taxon>
        <taxon>Malacostraca</taxon>
        <taxon>Eumalacostraca</taxon>
        <taxon>Eucarida</taxon>
        <taxon>Decapoda</taxon>
        <taxon>Pleocyemata</taxon>
        <taxon>Anomura</taxon>
        <taxon>Galatheoidea</taxon>
        <taxon>Porcellanidae</taxon>
        <taxon>Petrolisthes</taxon>
    </lineage>
</organism>
<dbReference type="PROSITE" id="PS50297">
    <property type="entry name" value="ANK_REP_REGION"/>
    <property type="match status" value="2"/>
</dbReference>
<dbReference type="PANTHER" id="PTHR24119">
    <property type="entry name" value="ACYL-COA-BINDING DOMAIN-CONTAINING PROTEIN 6"/>
    <property type="match status" value="1"/>
</dbReference>
<dbReference type="AlphaFoldDB" id="A0AAE1QFM1"/>
<dbReference type="PRINTS" id="PR00689">
    <property type="entry name" value="ACOABINDINGP"/>
</dbReference>
<dbReference type="Pfam" id="PF12796">
    <property type="entry name" value="Ank_2"/>
    <property type="match status" value="1"/>
</dbReference>
<sequence length="242" mass="27241">MSSFEDIPSSETELEILFDGAALHLQTIAASLPQEKLLPLYARYKQSTEGPCNIPRPGFFDFKGKQKWDAWNGLGSLSKTEAMLQYISSLKEVDPDWDENSVSDGPKTSWVRVSTLQQPEGEEVKDEDKNAFDWVKENDVDKLQTLDPEVLEATDENGMNLLHWAADRGHFDITKCLLKHNIDLNSQDNEGQTALHYAASCGHIDVVRILLDHGADKYIQDEDGLQPEECAEDQDVKQLFSS</sequence>
<evidence type="ECO:0000259" key="6">
    <source>
        <dbReference type="PROSITE" id="PS51228"/>
    </source>
</evidence>
<proteinExistence type="predicted"/>
<evidence type="ECO:0000313" key="7">
    <source>
        <dbReference type="EMBL" id="KAK4325831.1"/>
    </source>
</evidence>
<dbReference type="PROSITE" id="PS51228">
    <property type="entry name" value="ACB_2"/>
    <property type="match status" value="1"/>
</dbReference>
<dbReference type="PROSITE" id="PS50088">
    <property type="entry name" value="ANK_REPEAT"/>
    <property type="match status" value="2"/>
</dbReference>
<evidence type="ECO:0000313" key="8">
    <source>
        <dbReference type="Proteomes" id="UP001292094"/>
    </source>
</evidence>
<dbReference type="InterPro" id="IPR035984">
    <property type="entry name" value="Acyl-CoA-binding_sf"/>
</dbReference>
<evidence type="ECO:0000256" key="5">
    <source>
        <dbReference type="PROSITE-ProRule" id="PRU00023"/>
    </source>
</evidence>
<dbReference type="SUPFAM" id="SSF47027">
    <property type="entry name" value="Acyl-CoA binding protein"/>
    <property type="match status" value="1"/>
</dbReference>
<dbReference type="InterPro" id="IPR002110">
    <property type="entry name" value="Ankyrin_rpt"/>
</dbReference>
<name>A0AAE1QFM1_9EUCA</name>
<feature type="repeat" description="ANK" evidence="5">
    <location>
        <begin position="190"/>
        <end position="222"/>
    </location>
</feature>
<dbReference type="SUPFAM" id="SSF48403">
    <property type="entry name" value="Ankyrin repeat"/>
    <property type="match status" value="1"/>
</dbReference>
<keyword evidence="2" id="KW-0677">Repeat</keyword>
<dbReference type="Pfam" id="PF00887">
    <property type="entry name" value="ACBP"/>
    <property type="match status" value="1"/>
</dbReference>
<gene>
    <name evidence="7" type="ORF">Pmani_003610</name>
</gene>
<accession>A0AAE1QFM1</accession>
<dbReference type="Proteomes" id="UP001292094">
    <property type="component" value="Unassembled WGS sequence"/>
</dbReference>
<evidence type="ECO:0000256" key="1">
    <source>
        <dbReference type="ARBA" id="ARBA00018419"/>
    </source>
</evidence>
<keyword evidence="8" id="KW-1185">Reference proteome</keyword>